<proteinExistence type="inferred from homology"/>
<sequence>MFTATLYAQGQGGAQAGSPLLSIGMMVAIFAIFYFLLIRPQKKQQQKLAQSIANLKKGDKIIVAGGIVAEYISDKEGGRVAIVKLGENTKIEIIKSSISAVVSDEVLNANKEDKKDKKVIEDKNHIKEELEKAQSEDKKE</sequence>
<keyword evidence="5" id="KW-1003">Cell membrane</keyword>
<evidence type="ECO:0000256" key="11">
    <source>
        <dbReference type="SAM" id="Phobius"/>
    </source>
</evidence>
<gene>
    <name evidence="12" type="primary">yajC</name>
    <name evidence="12" type="ORF">EPJ72_12125</name>
</gene>
<dbReference type="PRINTS" id="PR01853">
    <property type="entry name" value="YAJCTRNLCASE"/>
</dbReference>
<comment type="caution">
    <text evidence="12">The sequence shown here is derived from an EMBL/GenBank/DDBJ whole genome shotgun (WGS) entry which is preliminary data.</text>
</comment>
<evidence type="ECO:0000256" key="3">
    <source>
        <dbReference type="ARBA" id="ARBA00014962"/>
    </source>
</evidence>
<feature type="transmembrane region" description="Helical" evidence="11">
    <location>
        <begin position="20"/>
        <end position="38"/>
    </location>
</feature>
<keyword evidence="6 11" id="KW-0812">Transmembrane</keyword>
<dbReference type="PANTHER" id="PTHR33909:SF1">
    <property type="entry name" value="SEC TRANSLOCON ACCESSORY COMPLEX SUBUNIT YAJC"/>
    <property type="match status" value="1"/>
</dbReference>
<dbReference type="PANTHER" id="PTHR33909">
    <property type="entry name" value="SEC TRANSLOCON ACCESSORY COMPLEX SUBUNIT YAJC"/>
    <property type="match status" value="1"/>
</dbReference>
<name>A0A5C8ECT0_BRAPL</name>
<dbReference type="Proteomes" id="UP000323176">
    <property type="component" value="Unassembled WGS sequence"/>
</dbReference>
<evidence type="ECO:0000313" key="13">
    <source>
        <dbReference type="Proteomes" id="UP000323176"/>
    </source>
</evidence>
<evidence type="ECO:0000256" key="5">
    <source>
        <dbReference type="ARBA" id="ARBA00022475"/>
    </source>
</evidence>
<keyword evidence="9" id="KW-0811">Translocation</keyword>
<keyword evidence="10 11" id="KW-0472">Membrane</keyword>
<accession>A0A5C8ECT0</accession>
<evidence type="ECO:0000256" key="1">
    <source>
        <dbReference type="ARBA" id="ARBA00004162"/>
    </source>
</evidence>
<comment type="subcellular location">
    <subcellularLocation>
        <location evidence="1">Cell membrane</location>
        <topology evidence="1">Single-pass membrane protein</topology>
    </subcellularLocation>
</comment>
<dbReference type="GO" id="GO:0005886">
    <property type="term" value="C:plasma membrane"/>
    <property type="evidence" value="ECO:0007669"/>
    <property type="project" value="UniProtKB-SubCell"/>
</dbReference>
<dbReference type="InterPro" id="IPR003849">
    <property type="entry name" value="Preprotein_translocase_YajC"/>
</dbReference>
<dbReference type="EMBL" id="SAXY01000073">
    <property type="protein sequence ID" value="TXJ35799.1"/>
    <property type="molecule type" value="Genomic_DNA"/>
</dbReference>
<reference evidence="12 13" key="1">
    <citation type="journal article" date="1992" name="Lakartidningen">
        <title>[Penicillin V and not amoxicillin is the first choice preparation in acute otitis].</title>
        <authorList>
            <person name="Kamme C."/>
            <person name="Lundgren K."/>
            <person name="Prellner K."/>
        </authorList>
    </citation>
    <scope>NUCLEOTIDE SEQUENCE [LARGE SCALE GENOMIC DNA]</scope>
    <source>
        <strain evidence="12 13">PC5538III-hc</strain>
    </source>
</reference>
<dbReference type="Pfam" id="PF02699">
    <property type="entry name" value="YajC"/>
    <property type="match status" value="1"/>
</dbReference>
<dbReference type="SMART" id="SM01323">
    <property type="entry name" value="YajC"/>
    <property type="match status" value="1"/>
</dbReference>
<evidence type="ECO:0000256" key="9">
    <source>
        <dbReference type="ARBA" id="ARBA00023010"/>
    </source>
</evidence>
<evidence type="ECO:0000256" key="8">
    <source>
        <dbReference type="ARBA" id="ARBA00022989"/>
    </source>
</evidence>
<dbReference type="GO" id="GO:0015031">
    <property type="term" value="P:protein transport"/>
    <property type="evidence" value="ECO:0007669"/>
    <property type="project" value="UniProtKB-KW"/>
</dbReference>
<protein>
    <recommendedName>
        <fullName evidence="3">Sec translocon accessory complex subunit YajC</fullName>
    </recommendedName>
</protein>
<keyword evidence="8 11" id="KW-1133">Transmembrane helix</keyword>
<keyword evidence="4" id="KW-0813">Transport</keyword>
<evidence type="ECO:0000256" key="4">
    <source>
        <dbReference type="ARBA" id="ARBA00022448"/>
    </source>
</evidence>
<dbReference type="AlphaFoldDB" id="A0A5C8ECT0"/>
<evidence type="ECO:0000256" key="10">
    <source>
        <dbReference type="ARBA" id="ARBA00023136"/>
    </source>
</evidence>
<evidence type="ECO:0000256" key="6">
    <source>
        <dbReference type="ARBA" id="ARBA00022692"/>
    </source>
</evidence>
<keyword evidence="7" id="KW-0653">Protein transport</keyword>
<dbReference type="OrthoDB" id="9800132at2"/>
<organism evidence="12 13">
    <name type="scientific">Brachyspira pilosicoli</name>
    <name type="common">Serpulina pilosicoli</name>
    <dbReference type="NCBI Taxonomy" id="52584"/>
    <lineage>
        <taxon>Bacteria</taxon>
        <taxon>Pseudomonadati</taxon>
        <taxon>Spirochaetota</taxon>
        <taxon>Spirochaetia</taxon>
        <taxon>Brachyspirales</taxon>
        <taxon>Brachyspiraceae</taxon>
        <taxon>Brachyspira</taxon>
    </lineage>
</organism>
<evidence type="ECO:0000256" key="2">
    <source>
        <dbReference type="ARBA" id="ARBA00006742"/>
    </source>
</evidence>
<evidence type="ECO:0000313" key="12">
    <source>
        <dbReference type="EMBL" id="TXJ35799.1"/>
    </source>
</evidence>
<comment type="similarity">
    <text evidence="2">Belongs to the YajC family.</text>
</comment>
<dbReference type="NCBIfam" id="TIGR00739">
    <property type="entry name" value="yajC"/>
    <property type="match status" value="1"/>
</dbReference>
<evidence type="ECO:0000256" key="7">
    <source>
        <dbReference type="ARBA" id="ARBA00022927"/>
    </source>
</evidence>